<accession>A0A919YU39</accession>
<evidence type="ECO:0000313" key="1">
    <source>
        <dbReference type="EMBL" id="GIP19725.1"/>
    </source>
</evidence>
<evidence type="ECO:0000313" key="2">
    <source>
        <dbReference type="Proteomes" id="UP000683139"/>
    </source>
</evidence>
<proteinExistence type="predicted"/>
<reference evidence="1" key="1">
    <citation type="submission" date="2021-03" db="EMBL/GenBank/DDBJ databases">
        <title>Antimicrobial resistance genes in bacteria isolated from Japanese honey, and their potential for conferring macrolide and lincosamide resistance in the American foulbrood pathogen Paenibacillus larvae.</title>
        <authorList>
            <person name="Okamoto M."/>
            <person name="Kumagai M."/>
            <person name="Kanamori H."/>
            <person name="Takamatsu D."/>
        </authorList>
    </citation>
    <scope>NUCLEOTIDE SEQUENCE</scope>
    <source>
        <strain evidence="1">J40TS1</strain>
    </source>
</reference>
<name>A0A919YU39_9BACL</name>
<dbReference type="AlphaFoldDB" id="A0A919YU39"/>
<sequence>MDLKGLREPRGLLVSKDQQDQQVYRVYQGLMVVQAQQAPRDRLGRQVSLG</sequence>
<comment type="caution">
    <text evidence="1">The sequence shown here is derived from an EMBL/GenBank/DDBJ whole genome shotgun (WGS) entry which is preliminary data.</text>
</comment>
<dbReference type="EMBL" id="BOSE01000035">
    <property type="protein sequence ID" value="GIP19725.1"/>
    <property type="molecule type" value="Genomic_DNA"/>
</dbReference>
<dbReference type="Proteomes" id="UP000683139">
    <property type="component" value="Unassembled WGS sequence"/>
</dbReference>
<gene>
    <name evidence="1" type="ORF">J40TS1_53670</name>
</gene>
<keyword evidence="2" id="KW-1185">Reference proteome</keyword>
<organism evidence="1 2">
    <name type="scientific">Paenibacillus montaniterrae</name>
    <dbReference type="NCBI Taxonomy" id="429341"/>
    <lineage>
        <taxon>Bacteria</taxon>
        <taxon>Bacillati</taxon>
        <taxon>Bacillota</taxon>
        <taxon>Bacilli</taxon>
        <taxon>Bacillales</taxon>
        <taxon>Paenibacillaceae</taxon>
        <taxon>Paenibacillus</taxon>
    </lineage>
</organism>
<protein>
    <submittedName>
        <fullName evidence="1">Uncharacterized protein</fullName>
    </submittedName>
</protein>